<gene>
    <name evidence="8" type="ORF">Taro_037837</name>
</gene>
<evidence type="ECO:0000313" key="8">
    <source>
        <dbReference type="EMBL" id="MQM05025.1"/>
    </source>
</evidence>
<evidence type="ECO:0000256" key="5">
    <source>
        <dbReference type="ARBA" id="ARBA00023136"/>
    </source>
</evidence>
<comment type="similarity">
    <text evidence="2 6">Belongs to the drug/metabolite transporter (DMT) superfamily. Plant drug/metabolite exporter (P-DME) (TC 2.A.7.4) family.</text>
</comment>
<feature type="transmembrane region" description="Helical" evidence="6">
    <location>
        <begin position="161"/>
        <end position="182"/>
    </location>
</feature>
<dbReference type="OrthoDB" id="1728340at2759"/>
<keyword evidence="5 6" id="KW-0472">Membrane</keyword>
<organism evidence="8 9">
    <name type="scientific">Colocasia esculenta</name>
    <name type="common">Wild taro</name>
    <name type="synonym">Arum esculentum</name>
    <dbReference type="NCBI Taxonomy" id="4460"/>
    <lineage>
        <taxon>Eukaryota</taxon>
        <taxon>Viridiplantae</taxon>
        <taxon>Streptophyta</taxon>
        <taxon>Embryophyta</taxon>
        <taxon>Tracheophyta</taxon>
        <taxon>Spermatophyta</taxon>
        <taxon>Magnoliopsida</taxon>
        <taxon>Liliopsida</taxon>
        <taxon>Araceae</taxon>
        <taxon>Aroideae</taxon>
        <taxon>Colocasieae</taxon>
        <taxon>Colocasia</taxon>
    </lineage>
</organism>
<feature type="transmembrane region" description="Helical" evidence="6">
    <location>
        <begin position="129"/>
        <end position="149"/>
    </location>
</feature>
<keyword evidence="9" id="KW-1185">Reference proteome</keyword>
<dbReference type="EMBL" id="NMUH01003332">
    <property type="protein sequence ID" value="MQM05025.1"/>
    <property type="molecule type" value="Genomic_DNA"/>
</dbReference>
<comment type="subcellular location">
    <subcellularLocation>
        <location evidence="1 6">Membrane</location>
        <topology evidence="1 6">Multi-pass membrane protein</topology>
    </subcellularLocation>
</comment>
<evidence type="ECO:0000256" key="3">
    <source>
        <dbReference type="ARBA" id="ARBA00022692"/>
    </source>
</evidence>
<dbReference type="InterPro" id="IPR030184">
    <property type="entry name" value="WAT1-related"/>
</dbReference>
<evidence type="ECO:0000256" key="4">
    <source>
        <dbReference type="ARBA" id="ARBA00022989"/>
    </source>
</evidence>
<feature type="transmembrane region" description="Helical" evidence="6">
    <location>
        <begin position="194"/>
        <end position="214"/>
    </location>
</feature>
<dbReference type="SUPFAM" id="SSF103481">
    <property type="entry name" value="Multidrug resistance efflux transporter EmrE"/>
    <property type="match status" value="2"/>
</dbReference>
<name>A0A843WKF1_COLES</name>
<dbReference type="Pfam" id="PF00892">
    <property type="entry name" value="EamA"/>
    <property type="match status" value="1"/>
</dbReference>
<feature type="transmembrane region" description="Helical" evidence="6">
    <location>
        <begin position="84"/>
        <end position="102"/>
    </location>
</feature>
<dbReference type="AlphaFoldDB" id="A0A843WKF1"/>
<dbReference type="InterPro" id="IPR037185">
    <property type="entry name" value="EmrE-like"/>
</dbReference>
<comment type="caution">
    <text evidence="8">The sequence shown here is derived from an EMBL/GenBank/DDBJ whole genome shotgun (WGS) entry which is preliminary data.</text>
</comment>
<protein>
    <recommendedName>
        <fullName evidence="6">WAT1-related protein</fullName>
    </recommendedName>
</protein>
<sequence length="355" mass="38522">MKGGKGGTAKKNNQAVPGRKGFCLVFVAALVGITFNQNFYFLGLRLGSSSMATAMTNLIPAITFLMAAPLGLENVNIRSLRSVAKIVGTAVCVGGAITMALLKGPKINLLHMGLIQTQSSLLHTVGEDWMMGCLFLFGSCCCWSFWLILQVPINKCFSSSLSLSAWMCFLAFLQSSMLAFFMEPDRRAWRLDSSLQITYCIYAGVAGSGVTIWVQAWCISRRGPLFSAMFNPLCTVITTISAFILLHEKLHVGSLVGAVAVVSGLYIVLWGKAEDVNTRKQQSPEKGDEVRIAVTVDHDTARGCRTSLEEPLLVESLHDVEGDETKCSHQTQGDVFRNVARGGMCTGTQGQNLYP</sequence>
<keyword evidence="3 6" id="KW-0812">Transmembrane</keyword>
<evidence type="ECO:0000259" key="7">
    <source>
        <dbReference type="Pfam" id="PF00892"/>
    </source>
</evidence>
<keyword evidence="4 6" id="KW-1133">Transmembrane helix</keyword>
<feature type="transmembrane region" description="Helical" evidence="6">
    <location>
        <begin position="252"/>
        <end position="271"/>
    </location>
</feature>
<dbReference type="GO" id="GO:0022857">
    <property type="term" value="F:transmembrane transporter activity"/>
    <property type="evidence" value="ECO:0007669"/>
    <property type="project" value="InterPro"/>
</dbReference>
<evidence type="ECO:0000256" key="2">
    <source>
        <dbReference type="ARBA" id="ARBA00007635"/>
    </source>
</evidence>
<dbReference type="PANTHER" id="PTHR31218">
    <property type="entry name" value="WAT1-RELATED PROTEIN"/>
    <property type="match status" value="1"/>
</dbReference>
<evidence type="ECO:0000256" key="6">
    <source>
        <dbReference type="RuleBase" id="RU363077"/>
    </source>
</evidence>
<accession>A0A843WKF1</accession>
<evidence type="ECO:0000256" key="1">
    <source>
        <dbReference type="ARBA" id="ARBA00004141"/>
    </source>
</evidence>
<dbReference type="InterPro" id="IPR000620">
    <property type="entry name" value="EamA_dom"/>
</dbReference>
<feature type="transmembrane region" description="Helical" evidence="6">
    <location>
        <begin position="226"/>
        <end position="246"/>
    </location>
</feature>
<feature type="transmembrane region" description="Helical" evidence="6">
    <location>
        <begin position="54"/>
        <end position="72"/>
    </location>
</feature>
<evidence type="ECO:0000313" key="9">
    <source>
        <dbReference type="Proteomes" id="UP000652761"/>
    </source>
</evidence>
<dbReference type="Proteomes" id="UP000652761">
    <property type="component" value="Unassembled WGS sequence"/>
</dbReference>
<dbReference type="GO" id="GO:0016020">
    <property type="term" value="C:membrane"/>
    <property type="evidence" value="ECO:0007669"/>
    <property type="project" value="UniProtKB-SubCell"/>
</dbReference>
<feature type="transmembrane region" description="Helical" evidence="6">
    <location>
        <begin position="21"/>
        <end position="42"/>
    </location>
</feature>
<feature type="domain" description="EamA" evidence="7">
    <location>
        <begin position="130"/>
        <end position="269"/>
    </location>
</feature>
<proteinExistence type="inferred from homology"/>
<reference evidence="8" key="1">
    <citation type="submission" date="2017-07" db="EMBL/GenBank/DDBJ databases">
        <title>Taro Niue Genome Assembly and Annotation.</title>
        <authorList>
            <person name="Atibalentja N."/>
            <person name="Keating K."/>
            <person name="Fields C.J."/>
        </authorList>
    </citation>
    <scope>NUCLEOTIDE SEQUENCE</scope>
    <source>
        <strain evidence="8">Niue_2</strain>
        <tissue evidence="8">Leaf</tissue>
    </source>
</reference>